<evidence type="ECO:0000313" key="2">
    <source>
        <dbReference type="EMBL" id="GAA0670381.1"/>
    </source>
</evidence>
<dbReference type="InterPro" id="IPR019546">
    <property type="entry name" value="TAT_signal_bac_arc"/>
</dbReference>
<feature type="compositionally biased region" description="Low complexity" evidence="1">
    <location>
        <begin position="180"/>
        <end position="189"/>
    </location>
</feature>
<organism evidence="2 3">
    <name type="scientific">Natronoarchaeum mannanilyticum</name>
    <dbReference type="NCBI Taxonomy" id="926360"/>
    <lineage>
        <taxon>Archaea</taxon>
        <taxon>Methanobacteriati</taxon>
        <taxon>Methanobacteriota</taxon>
        <taxon>Stenosarchaea group</taxon>
        <taxon>Halobacteria</taxon>
        <taxon>Halobacteriales</taxon>
        <taxon>Natronoarchaeaceae</taxon>
    </lineage>
</organism>
<dbReference type="EMBL" id="BAAADV010000002">
    <property type="protein sequence ID" value="GAA0670381.1"/>
    <property type="molecule type" value="Genomic_DNA"/>
</dbReference>
<sequence length="210" mass="23051">MTDNDPSLLDRIADESRRSFLKKSAVATAGVGAAATGTASAQDGDDGDYFGQEWKGLIFPQSFYPEARFTFVSGVVEWTPNYGDVQDSWFTDYNTRMIRWLNTGEQDQLFVAEDANIGEFDEDLGFVPDQGEGDENQPQVFEIRPEWAPFGDNQDLITVNFSPADQETSDQILDADDWWQDQQDAFETNGNGGGNGSGGNNATGDNTTGN</sequence>
<protein>
    <recommendedName>
        <fullName evidence="4">Tat (Twin-arginine translocation) pathway signal sequence</fullName>
    </recommendedName>
</protein>
<dbReference type="Proteomes" id="UP001500420">
    <property type="component" value="Unassembled WGS sequence"/>
</dbReference>
<feature type="compositionally biased region" description="Polar residues" evidence="1">
    <location>
        <begin position="162"/>
        <end position="171"/>
    </location>
</feature>
<name>A0AAV3T8V2_9EURY</name>
<feature type="compositionally biased region" description="Gly residues" evidence="1">
    <location>
        <begin position="190"/>
        <end position="201"/>
    </location>
</feature>
<reference evidence="2 3" key="1">
    <citation type="journal article" date="2019" name="Int. J. Syst. Evol. Microbiol.">
        <title>The Global Catalogue of Microorganisms (GCM) 10K type strain sequencing project: providing services to taxonomists for standard genome sequencing and annotation.</title>
        <authorList>
            <consortium name="The Broad Institute Genomics Platform"/>
            <consortium name="The Broad Institute Genome Sequencing Center for Infectious Disease"/>
            <person name="Wu L."/>
            <person name="Ma J."/>
        </authorList>
    </citation>
    <scope>NUCLEOTIDE SEQUENCE [LARGE SCALE GENOMIC DNA]</scope>
    <source>
        <strain evidence="2 3">JCM 16328</strain>
    </source>
</reference>
<dbReference type="PROSITE" id="PS51318">
    <property type="entry name" value="TAT"/>
    <property type="match status" value="1"/>
</dbReference>
<keyword evidence="3" id="KW-1185">Reference proteome</keyword>
<accession>A0AAV3T8V2</accession>
<feature type="region of interest" description="Disordered" evidence="1">
    <location>
        <begin position="162"/>
        <end position="210"/>
    </location>
</feature>
<evidence type="ECO:0000256" key="1">
    <source>
        <dbReference type="SAM" id="MobiDB-lite"/>
    </source>
</evidence>
<dbReference type="InterPro" id="IPR006311">
    <property type="entry name" value="TAT_signal"/>
</dbReference>
<dbReference type="NCBIfam" id="TIGR01409">
    <property type="entry name" value="TAT_signal_seq"/>
    <property type="match status" value="1"/>
</dbReference>
<proteinExistence type="predicted"/>
<gene>
    <name evidence="2" type="ORF">GCM10009020_15680</name>
</gene>
<evidence type="ECO:0008006" key="4">
    <source>
        <dbReference type="Google" id="ProtNLM"/>
    </source>
</evidence>
<dbReference type="AlphaFoldDB" id="A0AAV3T8V2"/>
<dbReference type="RefSeq" id="WP_343773430.1">
    <property type="nucleotide sequence ID" value="NZ_BAAADV010000002.1"/>
</dbReference>
<comment type="caution">
    <text evidence="2">The sequence shown here is derived from an EMBL/GenBank/DDBJ whole genome shotgun (WGS) entry which is preliminary data.</text>
</comment>
<evidence type="ECO:0000313" key="3">
    <source>
        <dbReference type="Proteomes" id="UP001500420"/>
    </source>
</evidence>